<organism evidence="4">
    <name type="scientific">uncultured Acidimicrobiales bacterium</name>
    <dbReference type="NCBI Taxonomy" id="310071"/>
    <lineage>
        <taxon>Bacteria</taxon>
        <taxon>Bacillati</taxon>
        <taxon>Actinomycetota</taxon>
        <taxon>Acidimicrobiia</taxon>
        <taxon>Acidimicrobiales</taxon>
        <taxon>environmental samples</taxon>
    </lineage>
</organism>
<evidence type="ECO:0000256" key="1">
    <source>
        <dbReference type="ARBA" id="ARBA00023002"/>
    </source>
</evidence>
<dbReference type="AlphaFoldDB" id="A0A6J4J3E5"/>
<dbReference type="Gene3D" id="3.40.50.720">
    <property type="entry name" value="NAD(P)-binding Rossmann-like Domain"/>
    <property type="match status" value="1"/>
</dbReference>
<proteinExistence type="predicted"/>
<dbReference type="InterPro" id="IPR050129">
    <property type="entry name" value="Zn_alcohol_dh"/>
</dbReference>
<dbReference type="GO" id="GO:0016491">
    <property type="term" value="F:oxidoreductase activity"/>
    <property type="evidence" value="ECO:0007669"/>
    <property type="project" value="UniProtKB-KW"/>
</dbReference>
<evidence type="ECO:0008006" key="5">
    <source>
        <dbReference type="Google" id="ProtNLM"/>
    </source>
</evidence>
<protein>
    <recommendedName>
        <fullName evidence="5">Zinc-binding alcohol dehydrogenase</fullName>
    </recommendedName>
</protein>
<dbReference type="InterPro" id="IPR036291">
    <property type="entry name" value="NAD(P)-bd_dom_sf"/>
</dbReference>
<dbReference type="InterPro" id="IPR013154">
    <property type="entry name" value="ADH-like_N"/>
</dbReference>
<gene>
    <name evidence="4" type="ORF">AVDCRST_MAG50-3394</name>
</gene>
<dbReference type="InterPro" id="IPR011032">
    <property type="entry name" value="GroES-like_sf"/>
</dbReference>
<dbReference type="Gene3D" id="3.90.180.10">
    <property type="entry name" value="Medium-chain alcohol dehydrogenases, catalytic domain"/>
    <property type="match status" value="1"/>
</dbReference>
<evidence type="ECO:0000259" key="3">
    <source>
        <dbReference type="Pfam" id="PF08240"/>
    </source>
</evidence>
<dbReference type="Pfam" id="PF00107">
    <property type="entry name" value="ADH_zinc_N"/>
    <property type="match status" value="1"/>
</dbReference>
<feature type="domain" description="Alcohol dehydrogenase-like N-terminal" evidence="3">
    <location>
        <begin position="45"/>
        <end position="166"/>
    </location>
</feature>
<dbReference type="InterPro" id="IPR013149">
    <property type="entry name" value="ADH-like_C"/>
</dbReference>
<dbReference type="PANTHER" id="PTHR43401">
    <property type="entry name" value="L-THREONINE 3-DEHYDROGENASE"/>
    <property type="match status" value="1"/>
</dbReference>
<reference evidence="4" key="1">
    <citation type="submission" date="2020-02" db="EMBL/GenBank/DDBJ databases">
        <authorList>
            <person name="Meier V. D."/>
        </authorList>
    </citation>
    <scope>NUCLEOTIDE SEQUENCE</scope>
    <source>
        <strain evidence="4">AVDCRST_MAG50</strain>
    </source>
</reference>
<keyword evidence="1" id="KW-0560">Oxidoreductase</keyword>
<sequence>MRALLFERKIAKYAAAAVAGRLAPGRGAKVGPLHLADIDEPELPGPGWHRVRPRLAGICGSDLATVDGRSSRYFEPIVSFPFVPGHEVVGELDDGRRVVIEPVLTCATRGIDPACDMCASGNTGNCERIAYGHLEPGLQTGFCRDTGGGWGLTLVAHESQLHAVPDALTDEAAVLVEPTACAVHAVQTSGVAEGDVVVVLGAGTLGLLTIAALRKLSLPGTVIAVAKHPEQRALARSLGADVVAEPGEVRRAVRRTTRSLANGDVLTGGADVVIDCVGSSDSITDSFAVTRPKGRVSLVGMAGSTTVDLTPLWHKELQLAGTYAYRHEAFPLAFEIAAEANLERLLSATYPLDRYAEAIQHAAEAGRRGAVKIAFDLRTERRR</sequence>
<dbReference type="PANTHER" id="PTHR43401:SF2">
    <property type="entry name" value="L-THREONINE 3-DEHYDROGENASE"/>
    <property type="match status" value="1"/>
</dbReference>
<evidence type="ECO:0000313" key="4">
    <source>
        <dbReference type="EMBL" id="CAA9269515.1"/>
    </source>
</evidence>
<feature type="domain" description="Alcohol dehydrogenase-like C-terminal" evidence="2">
    <location>
        <begin position="205"/>
        <end position="337"/>
    </location>
</feature>
<dbReference type="SUPFAM" id="SSF51735">
    <property type="entry name" value="NAD(P)-binding Rossmann-fold domains"/>
    <property type="match status" value="1"/>
</dbReference>
<evidence type="ECO:0000259" key="2">
    <source>
        <dbReference type="Pfam" id="PF00107"/>
    </source>
</evidence>
<dbReference type="SUPFAM" id="SSF50129">
    <property type="entry name" value="GroES-like"/>
    <property type="match status" value="1"/>
</dbReference>
<accession>A0A6J4J3E5</accession>
<name>A0A6J4J3E5_9ACTN</name>
<dbReference type="Pfam" id="PF08240">
    <property type="entry name" value="ADH_N"/>
    <property type="match status" value="1"/>
</dbReference>
<dbReference type="EMBL" id="CADCTF010000156">
    <property type="protein sequence ID" value="CAA9269515.1"/>
    <property type="molecule type" value="Genomic_DNA"/>
</dbReference>